<evidence type="ECO:0000313" key="2">
    <source>
        <dbReference type="Proteomes" id="UP000030491"/>
    </source>
</evidence>
<sequence length="258" mass="27490">MSLINLLPQTIKEELRSKSLLKVISGLNNFDVQSVKTIVEAASLGGADLVDIACKPELVHLARQNSSLLVCVSSVVPQIFIDSVKAGASLIEIGNYDTFYEKGINFSEEKVLNLTKETKDLLPNVPLSVTVPHTMPIDKQVDLALKLAQEGVDIIQTEGGTSSSPYSSGIQGFFEKSVPTLAATYAINQEFKKQSVNIPIMSASGLSQVTCPLAISCGASAVGVGSAVNKLDDLISMIAVVRGLKESLKNSIIREKIS</sequence>
<reference evidence="2" key="1">
    <citation type="journal article" date="2014" name="Sci. Data">
        <title>Genomes of diverse isolates of the marine cyanobacterium Prochlorococcus.</title>
        <authorList>
            <person name="Biller S."/>
            <person name="Berube P."/>
            <person name="Thompson J."/>
            <person name="Kelly L."/>
            <person name="Roggensack S."/>
            <person name="Awad L."/>
            <person name="Roache-Johnson K."/>
            <person name="Ding H."/>
            <person name="Giovannoni S.J."/>
            <person name="Moore L.R."/>
            <person name="Chisholm S.W."/>
        </authorList>
    </citation>
    <scope>NUCLEOTIDE SEQUENCE [LARGE SCALE GENOMIC DNA]</scope>
</reference>
<dbReference type="EMBL" id="JNAJ01000009">
    <property type="protein sequence ID" value="KGF92268.1"/>
    <property type="molecule type" value="Genomic_DNA"/>
</dbReference>
<comment type="caution">
    <text evidence="1">The sequence shown here is derived from an EMBL/GenBank/DDBJ whole genome shotgun (WGS) entry which is preliminary data.</text>
</comment>
<dbReference type="RefSeq" id="WP_032513520.1">
    <property type="nucleotide sequence ID" value="NZ_JNAJ01000009.1"/>
</dbReference>
<dbReference type="InterPro" id="IPR007570">
    <property type="entry name" value="Uncharacterised_Ycf23"/>
</dbReference>
<dbReference type="Proteomes" id="UP000030491">
    <property type="component" value="Unassembled WGS sequence"/>
</dbReference>
<dbReference type="PANTHER" id="PTHR36895:SF1">
    <property type="entry name" value="YCF23 PROTEIN"/>
    <property type="match status" value="1"/>
</dbReference>
<dbReference type="OrthoDB" id="9785985at2"/>
<dbReference type="Pfam" id="PF04481">
    <property type="entry name" value="DUF561"/>
    <property type="match status" value="1"/>
</dbReference>
<dbReference type="SUPFAM" id="SSF51569">
    <property type="entry name" value="Aldolase"/>
    <property type="match status" value="1"/>
</dbReference>
<dbReference type="Gene3D" id="3.20.20.70">
    <property type="entry name" value="Aldolase class I"/>
    <property type="match status" value="1"/>
</dbReference>
<dbReference type="InterPro" id="IPR013785">
    <property type="entry name" value="Aldolase_TIM"/>
</dbReference>
<gene>
    <name evidence="1" type="ORF">EU93_0716</name>
</gene>
<dbReference type="PANTHER" id="PTHR36895">
    <property type="match status" value="1"/>
</dbReference>
<organism evidence="1 2">
    <name type="scientific">Prochlorococcus marinus str. MIT 9116</name>
    <dbReference type="NCBI Taxonomy" id="167544"/>
    <lineage>
        <taxon>Bacteria</taxon>
        <taxon>Bacillati</taxon>
        <taxon>Cyanobacteriota</taxon>
        <taxon>Cyanophyceae</taxon>
        <taxon>Synechococcales</taxon>
        <taxon>Prochlorococcaceae</taxon>
        <taxon>Prochlorococcus</taxon>
    </lineage>
</organism>
<protein>
    <submittedName>
        <fullName evidence="1">IMP dehydrogenase/GMP reductase</fullName>
    </submittedName>
</protein>
<dbReference type="AlphaFoldDB" id="A0A0A1ZVT1"/>
<accession>A0A0A1ZVT1</accession>
<proteinExistence type="predicted"/>
<evidence type="ECO:0000313" key="1">
    <source>
        <dbReference type="EMBL" id="KGF92268.1"/>
    </source>
</evidence>
<name>A0A0A1ZVT1_PROMR</name>